<dbReference type="EMBL" id="FQVL01000003">
    <property type="protein sequence ID" value="SHE77927.1"/>
    <property type="molecule type" value="Genomic_DNA"/>
</dbReference>
<evidence type="ECO:0000313" key="4">
    <source>
        <dbReference type="Proteomes" id="UP000184476"/>
    </source>
</evidence>
<evidence type="ECO:0000256" key="1">
    <source>
        <dbReference type="ARBA" id="ARBA00008439"/>
    </source>
</evidence>
<dbReference type="Pfam" id="PF06949">
    <property type="entry name" value="DUF1292"/>
    <property type="match status" value="1"/>
</dbReference>
<dbReference type="STRING" id="112248.SAMN05444392_103112"/>
<dbReference type="Proteomes" id="UP000184476">
    <property type="component" value="Unassembled WGS sequence"/>
</dbReference>
<accession>A0A1M4W9P3</accession>
<proteinExistence type="inferred from homology"/>
<protein>
    <recommendedName>
        <fullName evidence="2">UPF0473 protein SAMN05444392_103112</fullName>
    </recommendedName>
</protein>
<gene>
    <name evidence="3" type="ORF">SAMN05444392_103112</name>
</gene>
<dbReference type="PANTHER" id="PTHR40066:SF1">
    <property type="entry name" value="UPF0473 PROTEIN CBO2561_CLC_2432"/>
    <property type="match status" value="1"/>
</dbReference>
<sequence length="104" mass="12536">MTEQEHVEEYLFIPNDDGTEEKFEILYEFERDDTGQKYMLVLPVNEDNNEPEEQEVFAFRYSGDRDNMVIELIEDDEEWNMVQETFQTLVSDEFQEEVYGSEDK</sequence>
<dbReference type="HAMAP" id="MF_01448">
    <property type="entry name" value="UPF0473"/>
    <property type="match status" value="1"/>
</dbReference>
<evidence type="ECO:0000313" key="3">
    <source>
        <dbReference type="EMBL" id="SHE77927.1"/>
    </source>
</evidence>
<evidence type="ECO:0000256" key="2">
    <source>
        <dbReference type="HAMAP-Rule" id="MF_01448"/>
    </source>
</evidence>
<keyword evidence="4" id="KW-1185">Reference proteome</keyword>
<organism evidence="3 4">
    <name type="scientific">Seinonella peptonophila</name>
    <dbReference type="NCBI Taxonomy" id="112248"/>
    <lineage>
        <taxon>Bacteria</taxon>
        <taxon>Bacillati</taxon>
        <taxon>Bacillota</taxon>
        <taxon>Bacilli</taxon>
        <taxon>Bacillales</taxon>
        <taxon>Thermoactinomycetaceae</taxon>
        <taxon>Seinonella</taxon>
    </lineage>
</organism>
<dbReference type="PANTHER" id="PTHR40066">
    <property type="entry name" value="UPF0473 PROTEIN CBO2561/CLC_2432"/>
    <property type="match status" value="1"/>
</dbReference>
<dbReference type="OrthoDB" id="2086132at2"/>
<name>A0A1M4W9P3_9BACL</name>
<comment type="similarity">
    <text evidence="1 2">Belongs to the UPF0473 family.</text>
</comment>
<dbReference type="InterPro" id="IPR009711">
    <property type="entry name" value="UPF0473"/>
</dbReference>
<reference evidence="3 4" key="1">
    <citation type="submission" date="2016-11" db="EMBL/GenBank/DDBJ databases">
        <authorList>
            <person name="Jaros S."/>
            <person name="Januszkiewicz K."/>
            <person name="Wedrychowicz H."/>
        </authorList>
    </citation>
    <scope>NUCLEOTIDE SEQUENCE [LARGE SCALE GENOMIC DNA]</scope>
    <source>
        <strain evidence="3 4">DSM 44666</strain>
    </source>
</reference>
<dbReference type="RefSeq" id="WP_073154208.1">
    <property type="nucleotide sequence ID" value="NZ_FQVL01000003.1"/>
</dbReference>
<dbReference type="AlphaFoldDB" id="A0A1M4W9P3"/>